<dbReference type="AlphaFoldDB" id="A0AA38GNI4"/>
<protein>
    <submittedName>
        <fullName evidence="1">Uncharacterized protein</fullName>
    </submittedName>
</protein>
<comment type="caution">
    <text evidence="1">The sequence shown here is derived from an EMBL/GenBank/DDBJ whole genome shotgun (WGS) entry which is preliminary data.</text>
</comment>
<dbReference type="Proteomes" id="UP000824469">
    <property type="component" value="Unassembled WGS sequence"/>
</dbReference>
<evidence type="ECO:0000313" key="2">
    <source>
        <dbReference type="Proteomes" id="UP000824469"/>
    </source>
</evidence>
<keyword evidence="2" id="KW-1185">Reference proteome</keyword>
<reference evidence="1 2" key="1">
    <citation type="journal article" date="2021" name="Nat. Plants">
        <title>The Taxus genome provides insights into paclitaxel biosynthesis.</title>
        <authorList>
            <person name="Xiong X."/>
            <person name="Gou J."/>
            <person name="Liao Q."/>
            <person name="Li Y."/>
            <person name="Zhou Q."/>
            <person name="Bi G."/>
            <person name="Li C."/>
            <person name="Du R."/>
            <person name="Wang X."/>
            <person name="Sun T."/>
            <person name="Guo L."/>
            <person name="Liang H."/>
            <person name="Lu P."/>
            <person name="Wu Y."/>
            <person name="Zhang Z."/>
            <person name="Ro D.K."/>
            <person name="Shang Y."/>
            <person name="Huang S."/>
            <person name="Yan J."/>
        </authorList>
    </citation>
    <scope>NUCLEOTIDE SEQUENCE [LARGE SCALE GENOMIC DNA]</scope>
    <source>
        <strain evidence="1">Ta-2019</strain>
    </source>
</reference>
<evidence type="ECO:0000313" key="1">
    <source>
        <dbReference type="EMBL" id="KAH9325067.1"/>
    </source>
</evidence>
<name>A0AA38GNI4_TAXCH</name>
<proteinExistence type="predicted"/>
<organism evidence="1 2">
    <name type="scientific">Taxus chinensis</name>
    <name type="common">Chinese yew</name>
    <name type="synonym">Taxus wallichiana var. chinensis</name>
    <dbReference type="NCBI Taxonomy" id="29808"/>
    <lineage>
        <taxon>Eukaryota</taxon>
        <taxon>Viridiplantae</taxon>
        <taxon>Streptophyta</taxon>
        <taxon>Embryophyta</taxon>
        <taxon>Tracheophyta</taxon>
        <taxon>Spermatophyta</taxon>
        <taxon>Pinopsida</taxon>
        <taxon>Pinidae</taxon>
        <taxon>Conifers II</taxon>
        <taxon>Cupressales</taxon>
        <taxon>Taxaceae</taxon>
        <taxon>Taxus</taxon>
    </lineage>
</organism>
<gene>
    <name evidence="1" type="ORF">KI387_005245</name>
</gene>
<sequence length="97" mass="10977">MTRFGEFFRRLGATEFVKPPGFVVAGLRKKVAVKQAVEALGNLIPLDVLSLFLSGRHPRHFRRRGWEPRFNASTWTVPSHFPLFLFWCGIGSFNGGS</sequence>
<feature type="non-terminal residue" evidence="1">
    <location>
        <position position="1"/>
    </location>
</feature>
<dbReference type="EMBL" id="JAHRHJ020000002">
    <property type="protein sequence ID" value="KAH9325067.1"/>
    <property type="molecule type" value="Genomic_DNA"/>
</dbReference>
<accession>A0AA38GNI4</accession>